<proteinExistence type="predicted"/>
<evidence type="ECO:0000256" key="4">
    <source>
        <dbReference type="ARBA" id="ARBA00022989"/>
    </source>
</evidence>
<feature type="transmembrane region" description="Helical" evidence="6">
    <location>
        <begin position="250"/>
        <end position="273"/>
    </location>
</feature>
<reference evidence="8 9" key="1">
    <citation type="journal article" date="2016" name="Antonie Van Leeuwenhoek">
        <title>Dongia soli sp. nov., isolated from soil from Dokdo, Korea.</title>
        <authorList>
            <person name="Kim D.U."/>
            <person name="Lee H."/>
            <person name="Kim H."/>
            <person name="Kim S.G."/>
            <person name="Ka J.O."/>
        </authorList>
    </citation>
    <scope>NUCLEOTIDE SEQUENCE [LARGE SCALE GENOMIC DNA]</scope>
    <source>
        <strain evidence="8 9">D78</strain>
    </source>
</reference>
<dbReference type="PANTHER" id="PTHR32322:SF18">
    <property type="entry name" value="S-ADENOSYLMETHIONINE_S-ADENOSYLHOMOCYSTEINE TRANSPORTER"/>
    <property type="match status" value="1"/>
</dbReference>
<dbReference type="PANTHER" id="PTHR32322">
    <property type="entry name" value="INNER MEMBRANE TRANSPORTER"/>
    <property type="match status" value="1"/>
</dbReference>
<feature type="transmembrane region" description="Helical" evidence="6">
    <location>
        <begin position="123"/>
        <end position="140"/>
    </location>
</feature>
<comment type="caution">
    <text evidence="8">The sequence shown here is derived from an EMBL/GenBank/DDBJ whole genome shotgun (WGS) entry which is preliminary data.</text>
</comment>
<keyword evidence="2" id="KW-1003">Cell membrane</keyword>
<evidence type="ECO:0000313" key="9">
    <source>
        <dbReference type="Proteomes" id="UP001279642"/>
    </source>
</evidence>
<organism evidence="8 9">
    <name type="scientific">Dongia soli</name>
    <dbReference type="NCBI Taxonomy" id="600628"/>
    <lineage>
        <taxon>Bacteria</taxon>
        <taxon>Pseudomonadati</taxon>
        <taxon>Pseudomonadota</taxon>
        <taxon>Alphaproteobacteria</taxon>
        <taxon>Rhodospirillales</taxon>
        <taxon>Dongiaceae</taxon>
        <taxon>Dongia</taxon>
    </lineage>
</organism>
<evidence type="ECO:0000256" key="3">
    <source>
        <dbReference type="ARBA" id="ARBA00022692"/>
    </source>
</evidence>
<keyword evidence="4 6" id="KW-1133">Transmembrane helix</keyword>
<dbReference type="Pfam" id="PF00892">
    <property type="entry name" value="EamA"/>
    <property type="match status" value="2"/>
</dbReference>
<feature type="transmembrane region" description="Helical" evidence="6">
    <location>
        <begin position="95"/>
        <end position="116"/>
    </location>
</feature>
<dbReference type="Proteomes" id="UP001279642">
    <property type="component" value="Unassembled WGS sequence"/>
</dbReference>
<dbReference type="InterPro" id="IPR000620">
    <property type="entry name" value="EamA_dom"/>
</dbReference>
<feature type="transmembrane region" description="Helical" evidence="6">
    <location>
        <begin position="7"/>
        <end position="28"/>
    </location>
</feature>
<feature type="transmembrane region" description="Helical" evidence="6">
    <location>
        <begin position="279"/>
        <end position="298"/>
    </location>
</feature>
<accession>A0ABU5EHB5</accession>
<feature type="transmembrane region" description="Helical" evidence="6">
    <location>
        <begin position="67"/>
        <end position="89"/>
    </location>
</feature>
<dbReference type="RefSeq" id="WP_320510813.1">
    <property type="nucleotide sequence ID" value="NZ_JAXCLW010000013.1"/>
</dbReference>
<name>A0ABU5EHB5_9PROT</name>
<dbReference type="SUPFAM" id="SSF103481">
    <property type="entry name" value="Multidrug resistance efflux transporter EmrE"/>
    <property type="match status" value="2"/>
</dbReference>
<feature type="transmembrane region" description="Helical" evidence="6">
    <location>
        <begin position="152"/>
        <end position="173"/>
    </location>
</feature>
<feature type="transmembrane region" description="Helical" evidence="6">
    <location>
        <begin position="185"/>
        <end position="205"/>
    </location>
</feature>
<feature type="domain" description="EamA" evidence="7">
    <location>
        <begin position="7"/>
        <end position="139"/>
    </location>
</feature>
<evidence type="ECO:0000256" key="5">
    <source>
        <dbReference type="ARBA" id="ARBA00023136"/>
    </source>
</evidence>
<feature type="transmembrane region" description="Helical" evidence="6">
    <location>
        <begin position="34"/>
        <end position="55"/>
    </location>
</feature>
<dbReference type="EMBL" id="JAXCLW010000013">
    <property type="protein sequence ID" value="MDY0885737.1"/>
    <property type="molecule type" value="Genomic_DNA"/>
</dbReference>
<comment type="subcellular location">
    <subcellularLocation>
        <location evidence="1">Cell membrane</location>
        <topology evidence="1">Multi-pass membrane protein</topology>
    </subcellularLocation>
</comment>
<keyword evidence="9" id="KW-1185">Reference proteome</keyword>
<evidence type="ECO:0000259" key="7">
    <source>
        <dbReference type="Pfam" id="PF00892"/>
    </source>
</evidence>
<evidence type="ECO:0000256" key="1">
    <source>
        <dbReference type="ARBA" id="ARBA00004651"/>
    </source>
</evidence>
<sequence>MGKWGANLGLLIVALTWGTVIPTVNYLLPVWDPFFLGSVRYVAGAPLLIMLVWLLEGFREASPRISWWRPFLLGTIGLGFFAPLYTVGVAHANPIVAAVLSAAGPVIAGVVAWLSFREPMDRRVVPAIILAVSGCILATVDFSQLRSAHSVFVIRGGELLILAAAACWSWYSIAAQRWLTGWSQLRISASTTIGGAPMLMAVYFMAGQVGWAQVPPAPPPDGWHLALLCWLTFVSIVLCLILWNYGVRHLGVVVATVYLNLVPIVSLAILAIMGVKPSLVQILGATLVIFGILYSEFLQYRYRRRRRRAVPV</sequence>
<feature type="transmembrane region" description="Helical" evidence="6">
    <location>
        <begin position="225"/>
        <end position="243"/>
    </location>
</feature>
<gene>
    <name evidence="8" type="ORF">SMD27_23065</name>
</gene>
<keyword evidence="5 6" id="KW-0472">Membrane</keyword>
<protein>
    <submittedName>
        <fullName evidence="8">DMT family transporter</fullName>
    </submittedName>
</protein>
<feature type="domain" description="EamA" evidence="7">
    <location>
        <begin position="157"/>
        <end position="293"/>
    </location>
</feature>
<evidence type="ECO:0000256" key="2">
    <source>
        <dbReference type="ARBA" id="ARBA00022475"/>
    </source>
</evidence>
<dbReference type="InterPro" id="IPR050638">
    <property type="entry name" value="AA-Vitamin_Transporters"/>
</dbReference>
<keyword evidence="3 6" id="KW-0812">Transmembrane</keyword>
<dbReference type="InterPro" id="IPR037185">
    <property type="entry name" value="EmrE-like"/>
</dbReference>
<evidence type="ECO:0000313" key="8">
    <source>
        <dbReference type="EMBL" id="MDY0885737.1"/>
    </source>
</evidence>
<evidence type="ECO:0000256" key="6">
    <source>
        <dbReference type="SAM" id="Phobius"/>
    </source>
</evidence>